<keyword evidence="2" id="KW-1185">Reference proteome</keyword>
<dbReference type="Proteomes" id="UP000232455">
    <property type="component" value="Unassembled WGS sequence"/>
</dbReference>
<protein>
    <recommendedName>
        <fullName evidence="3">Calcium-binding protein</fullName>
    </recommendedName>
</protein>
<dbReference type="PRINTS" id="PR00313">
    <property type="entry name" value="CABNDNGRPT"/>
</dbReference>
<comment type="caution">
    <text evidence="1">The sequence shown here is derived from an EMBL/GenBank/DDBJ whole genome shotgun (WGS) entry which is preliminary data.</text>
</comment>
<evidence type="ECO:0000313" key="2">
    <source>
        <dbReference type="Proteomes" id="UP000232455"/>
    </source>
</evidence>
<name>A0ABX4Q2M3_9PSED</name>
<organism evidence="1 2">
    <name type="scientific">Pseudomonas baetica</name>
    <dbReference type="NCBI Taxonomy" id="674054"/>
    <lineage>
        <taxon>Bacteria</taxon>
        <taxon>Pseudomonadati</taxon>
        <taxon>Pseudomonadota</taxon>
        <taxon>Gammaproteobacteria</taxon>
        <taxon>Pseudomonadales</taxon>
        <taxon>Pseudomonadaceae</taxon>
        <taxon>Pseudomonas</taxon>
    </lineage>
</organism>
<gene>
    <name evidence="1" type="ORF">ATI02_3969</name>
</gene>
<dbReference type="SUPFAM" id="SSF51120">
    <property type="entry name" value="beta-Roll"/>
    <property type="match status" value="1"/>
</dbReference>
<accession>A0ABX4Q2M3</accession>
<dbReference type="RefSeq" id="WP_100847114.1">
    <property type="nucleotide sequence ID" value="NZ_PHHE01000001.1"/>
</dbReference>
<dbReference type="InterPro" id="IPR011049">
    <property type="entry name" value="Serralysin-like_metalloprot_C"/>
</dbReference>
<reference evidence="1 2" key="1">
    <citation type="submission" date="2017-11" db="EMBL/GenBank/DDBJ databases">
        <title>Genome sequencing of a diverse group of Pseudomonas species.</title>
        <authorList>
            <person name="Loper J."/>
        </authorList>
    </citation>
    <scope>NUCLEOTIDE SEQUENCE [LARGE SCALE GENOMIC DNA]</scope>
    <source>
        <strain evidence="1 2">LMG 25716</strain>
    </source>
</reference>
<evidence type="ECO:0008006" key="3">
    <source>
        <dbReference type="Google" id="ProtNLM"/>
    </source>
</evidence>
<evidence type="ECO:0000313" key="1">
    <source>
        <dbReference type="EMBL" id="PKA71018.1"/>
    </source>
</evidence>
<dbReference type="EMBL" id="PHHE01000001">
    <property type="protein sequence ID" value="PKA71018.1"/>
    <property type="molecule type" value="Genomic_DNA"/>
</dbReference>
<proteinExistence type="predicted"/>
<sequence>MAVTRQELMRLGATIDGQTITPANLYFAQADQAIIDGLQLDPAKVTARMLSATEQDGHLVSTLMFEIATLRSNNAVPLMKKMSAGEHAQAMNKVCNVLNAVQRVEIQDASQLDQMPGWIDKTKSRAMTTMGAGMQMYGLYSAYRGTIEALKNSDWNEAAINGGGAAAEIASLGLEYALTKTGESMIRNGALTFEQFGKTTAGSRLVRGSGLIASALTLPFDVYTAVKSFSDAASAEGKKAQDLYVTGGLSVFSAGLSLALGAATLMGFQFAGPVGLTAAAIMIVGAQIYAAARIVDDIDDYIELTVHERLRSGWFAFTGQDLDQEVMDRFKLQKTYDDHLVALKSRSVAWLENELKDTMEAIVNGRVSTSLQPTQVYKYTWDEAAGESPYTTVNVAALKDSDDTFDARNGLPENNGQVTFGRNDPGKNKGILWHLGGGDDTIQGVTAKSNAFVYGWGKKHLEGGDLDDTFAFQSASEALSVRAPVASEIGHLQGGAGTDLLWLQGKHSKGHGMQEPLFAGYDIDLENGALGLRSTDPAVASVLHSHIDSFEKIETLKGASNRVRGTAEAEVIGANGRDQINAGGGDDQITISGSHATVDGGAGSDTYLVHRDSLAVSLIEDGQAHSTVSLGVALESIQSWRIRDHALVIESVRGEEPYLPRRELSLEAVYQTIDGQRVLRNDKWTFITTDGYYLQPDCPAALTGLDEQPINVIILSPGTARQSPRVLNDYQTVPANIDSFYYVSSDTAHATLNVPKHDKINKSTVYIDHDSQDITEVRAHYDVTSTTLGGFELLSYPNFYYTLLMRDGVTLLSLHGGMVEDPYSRTSVTAGHLANTWKINHEFILVMRDGVSYRVDLPQIPYLDDSKDPGHKVAQSRASLRERAGKYMFIKPRIEKLTLKNSPQRIDFQSIAHARSYHLEGRSSHYDIYPSDNMSLRLSTADEDIRASGSSTWTLYTAQLKTPVLRSHLSINGNLLKVGSLHIHLPDSNNPDLPIETIDVALVSGNCYRVNNLFEIISLFTVDAMAHSSIAALTLEINNHKDREELSDDEIPVKNIYLQGREAQDIHYNAQTASWHISADRARKVRVEDLRIGVAPATR</sequence>